<dbReference type="AlphaFoldDB" id="A0A2X0L3J4"/>
<evidence type="ECO:0000256" key="2">
    <source>
        <dbReference type="SAM" id="Phobius"/>
    </source>
</evidence>
<feature type="transmembrane region" description="Helical" evidence="2">
    <location>
        <begin position="208"/>
        <end position="231"/>
    </location>
</feature>
<gene>
    <name evidence="3" type="ORF">BZ3500_MVSOF-1268-A1-R1_CHR6-2G08594</name>
</gene>
<keyword evidence="2" id="KW-0472">Membrane</keyword>
<proteinExistence type="predicted"/>
<keyword evidence="2" id="KW-1133">Transmembrane helix</keyword>
<sequence>MYEVEPLQKYELVSQLRFPGWEQNQALWPAPIPEAALPPLPRLQRADDGEVAPIPLPAVGPFAEGVKDEEQPIDHRREEAVEAIDSYEDDHPAERAPPLPPDNGHEYRHYRVGRNPGLLENIDEGNILPVRTRAQRRVAALSIVSTRKIVRREPELIASFSTRHPPLSKTFKDAMASPEAESWYVAYKARLVVQSFAPRLGIDYHKTFAPVSSITTILFVVGGLSAARGLILEQSFRRCRPRGSMIAARHSSKSYVVGRKSERK</sequence>
<reference evidence="4" key="1">
    <citation type="submission" date="2016-10" db="EMBL/GenBank/DDBJ databases">
        <authorList>
            <person name="Jeantristanb JTB J.-T."/>
            <person name="Ricardo R."/>
        </authorList>
    </citation>
    <scope>NUCLEOTIDE SEQUENCE [LARGE SCALE GENOMIC DNA]</scope>
</reference>
<name>A0A2X0L3J4_9BASI</name>
<dbReference type="EMBL" id="FMWP01000047">
    <property type="protein sequence ID" value="SCZ93301.1"/>
    <property type="molecule type" value="Genomic_DNA"/>
</dbReference>
<keyword evidence="4" id="KW-1185">Reference proteome</keyword>
<accession>A0A2X0L3J4</accession>
<evidence type="ECO:0000313" key="4">
    <source>
        <dbReference type="Proteomes" id="UP000249723"/>
    </source>
</evidence>
<feature type="region of interest" description="Disordered" evidence="1">
    <location>
        <begin position="87"/>
        <end position="106"/>
    </location>
</feature>
<evidence type="ECO:0000256" key="1">
    <source>
        <dbReference type="SAM" id="MobiDB-lite"/>
    </source>
</evidence>
<organism evidence="3 4">
    <name type="scientific">Microbotryum saponariae</name>
    <dbReference type="NCBI Taxonomy" id="289078"/>
    <lineage>
        <taxon>Eukaryota</taxon>
        <taxon>Fungi</taxon>
        <taxon>Dikarya</taxon>
        <taxon>Basidiomycota</taxon>
        <taxon>Pucciniomycotina</taxon>
        <taxon>Microbotryomycetes</taxon>
        <taxon>Microbotryales</taxon>
        <taxon>Microbotryaceae</taxon>
        <taxon>Microbotryum</taxon>
    </lineage>
</organism>
<protein>
    <submittedName>
        <fullName evidence="3">BZ3500_MvSof-1268-A1-R1_Chr6-2g08594 protein</fullName>
    </submittedName>
</protein>
<evidence type="ECO:0000313" key="3">
    <source>
        <dbReference type="EMBL" id="SCZ93301.1"/>
    </source>
</evidence>
<keyword evidence="2" id="KW-0812">Transmembrane</keyword>
<dbReference type="Proteomes" id="UP000249723">
    <property type="component" value="Unassembled WGS sequence"/>
</dbReference>